<dbReference type="PANTHER" id="PTHR11080:SF2">
    <property type="entry name" value="LD05707P"/>
    <property type="match status" value="1"/>
</dbReference>
<evidence type="ECO:0000259" key="8">
    <source>
        <dbReference type="Pfam" id="PF00857"/>
    </source>
</evidence>
<keyword evidence="3" id="KW-0479">Metal-binding</keyword>
<evidence type="ECO:0000256" key="1">
    <source>
        <dbReference type="ARBA" id="ARBA00006336"/>
    </source>
</evidence>
<evidence type="ECO:0000313" key="10">
    <source>
        <dbReference type="WBParaSite" id="PTRK_0000307600.1"/>
    </source>
</evidence>
<dbReference type="WBParaSite" id="PTRK_0000307600.1">
    <property type="protein sequence ID" value="PTRK_0000307600.1"/>
    <property type="gene ID" value="PTRK_0000307600"/>
</dbReference>
<comment type="pathway">
    <text evidence="5">Cofactor biosynthesis; nicotinate biosynthesis; nicotinate from nicotinamide: step 1/1.</text>
</comment>
<organism evidence="9 10">
    <name type="scientific">Parastrongyloides trichosuri</name>
    <name type="common">Possum-specific nematode worm</name>
    <dbReference type="NCBI Taxonomy" id="131310"/>
    <lineage>
        <taxon>Eukaryota</taxon>
        <taxon>Metazoa</taxon>
        <taxon>Ecdysozoa</taxon>
        <taxon>Nematoda</taxon>
        <taxon>Chromadorea</taxon>
        <taxon>Rhabditida</taxon>
        <taxon>Tylenchina</taxon>
        <taxon>Panagrolaimomorpha</taxon>
        <taxon>Strongyloidoidea</taxon>
        <taxon>Strongyloididae</taxon>
        <taxon>Parastrongyloides</taxon>
    </lineage>
</organism>
<dbReference type="Pfam" id="PF00857">
    <property type="entry name" value="Isochorismatase"/>
    <property type="match status" value="1"/>
</dbReference>
<dbReference type="InterPro" id="IPR000868">
    <property type="entry name" value="Isochorismatase-like_dom"/>
</dbReference>
<keyword evidence="2" id="KW-0662">Pyridine nucleotide biosynthesis</keyword>
<evidence type="ECO:0000256" key="7">
    <source>
        <dbReference type="ARBA" id="ARBA00043224"/>
    </source>
</evidence>
<evidence type="ECO:0000256" key="2">
    <source>
        <dbReference type="ARBA" id="ARBA00022642"/>
    </source>
</evidence>
<dbReference type="GO" id="GO:0019363">
    <property type="term" value="P:pyridine nucleotide biosynthetic process"/>
    <property type="evidence" value="ECO:0007669"/>
    <property type="project" value="UniProtKB-KW"/>
</dbReference>
<dbReference type="EC" id="3.5.1.19" evidence="6"/>
<protein>
    <recommendedName>
        <fullName evidence="6">nicotinamidase</fullName>
        <ecNumber evidence="6">3.5.1.19</ecNumber>
    </recommendedName>
    <alternativeName>
        <fullName evidence="7">Nicotinamide deamidase</fullName>
    </alternativeName>
</protein>
<dbReference type="STRING" id="131310.A0A0N4Z7C5"/>
<keyword evidence="4" id="KW-0378">Hydrolase</keyword>
<evidence type="ECO:0000256" key="4">
    <source>
        <dbReference type="ARBA" id="ARBA00022801"/>
    </source>
</evidence>
<evidence type="ECO:0000256" key="6">
    <source>
        <dbReference type="ARBA" id="ARBA00039017"/>
    </source>
</evidence>
<dbReference type="SUPFAM" id="SSF52499">
    <property type="entry name" value="Isochorismatase-like hydrolases"/>
    <property type="match status" value="1"/>
</dbReference>
<dbReference type="InterPro" id="IPR052347">
    <property type="entry name" value="Isochorismatase_Nicotinamidase"/>
</dbReference>
<evidence type="ECO:0000256" key="5">
    <source>
        <dbReference type="ARBA" id="ARBA00037900"/>
    </source>
</evidence>
<keyword evidence="9" id="KW-1185">Reference proteome</keyword>
<dbReference type="GO" id="GO:0046872">
    <property type="term" value="F:metal ion binding"/>
    <property type="evidence" value="ECO:0007669"/>
    <property type="project" value="UniProtKB-KW"/>
</dbReference>
<dbReference type="GO" id="GO:0008936">
    <property type="term" value="F:nicotinamidase activity"/>
    <property type="evidence" value="ECO:0007669"/>
    <property type="project" value="UniProtKB-EC"/>
</dbReference>
<dbReference type="PANTHER" id="PTHR11080">
    <property type="entry name" value="PYRAZINAMIDASE/NICOTINAMIDASE"/>
    <property type="match status" value="1"/>
</dbReference>
<name>A0A0N4Z7C5_PARTI</name>
<reference evidence="10" key="1">
    <citation type="submission" date="2017-02" db="UniProtKB">
        <authorList>
            <consortium name="WormBaseParasite"/>
        </authorList>
    </citation>
    <scope>IDENTIFICATION</scope>
</reference>
<dbReference type="CDD" id="cd01011">
    <property type="entry name" value="nicotinamidase"/>
    <property type="match status" value="1"/>
</dbReference>
<dbReference type="InterPro" id="IPR036380">
    <property type="entry name" value="Isochorismatase-like_sf"/>
</dbReference>
<evidence type="ECO:0000256" key="3">
    <source>
        <dbReference type="ARBA" id="ARBA00022723"/>
    </source>
</evidence>
<dbReference type="Proteomes" id="UP000038045">
    <property type="component" value="Unplaced"/>
</dbReference>
<accession>A0A0N4Z7C5</accession>
<sequence length="576" mass="66805">MENIEKNCALIIVDVQNDFMNGSLCIKNGPAGEDPLEIVDPINLLITSNFFDCIIFTKDWHPPNHISFFENIHDSDRVLSECSSDPQCFDCVYFEKPINFRQRLFPKHCICNTEGASIYGDIIVPPDSVVINKGTNTFYDSYSGFFDNLKVHKTELENILKERGIKTVFVCGVAYEYCVACTAKDASDLGFKTFIITDCTKGLDKDDMLEAMEEMKSHGIVEINSKNILVIGCMITNIDEKPYDKNILILPEGRKSIRYRQQPKFIGKRNFKRTSDDNFFLQICKFLINWDVIKEESKRNTPLTWSLIFMITLLFILKCFTSQFRPLFNSQENEYIPPNNFTSPYNEVEIEKIKIIPSWYLSITSIDMVKTFALYYPLIKETNYVNEVLKYTRDREKNSQCCYDITNDIGYQTMVGVKCMGRENKRIIKNRHLYEGNICGIDPLYCHKNDKNDIILPLNVIDYPIDIICDYSKKSNIIHDETFIEIPYKPCTFGIHGRCELMSEDKCNWIGGYYHYEANLCSQVNGIEDLIFLGNDWHLFWLLNEKILAFLESYLSLFTRIVISLISVESFLSLLV</sequence>
<comment type="similarity">
    <text evidence="1">Belongs to the isochorismatase family.</text>
</comment>
<dbReference type="AlphaFoldDB" id="A0A0N4Z7C5"/>
<proteinExistence type="inferred from homology"/>
<feature type="domain" description="Isochorismatase-like" evidence="8">
    <location>
        <begin position="8"/>
        <end position="219"/>
    </location>
</feature>
<evidence type="ECO:0000313" key="9">
    <source>
        <dbReference type="Proteomes" id="UP000038045"/>
    </source>
</evidence>
<dbReference type="Gene3D" id="3.40.50.850">
    <property type="entry name" value="Isochorismatase-like"/>
    <property type="match status" value="1"/>
</dbReference>